<sequence>DELLNGVVHDVASDEPRITPLAYMIIRDATLSEKKFFRIDNGRIEQIIDNKNEKSRDALIWQNLFFGKRIIKKVKHPDVFMASNSPLFNYPEIIDDVLKYVIIPKPLANEYRKQIKKNS</sequence>
<organism evidence="1 2">
    <name type="scientific">Marinobacterium weihaiense</name>
    <dbReference type="NCBI Taxonomy" id="2851016"/>
    <lineage>
        <taxon>Bacteria</taxon>
        <taxon>Pseudomonadati</taxon>
        <taxon>Pseudomonadota</taxon>
        <taxon>Gammaproteobacteria</taxon>
        <taxon>Oceanospirillales</taxon>
        <taxon>Oceanospirillaceae</taxon>
        <taxon>Marinobacterium</taxon>
    </lineage>
</organism>
<dbReference type="Proteomes" id="UP000755551">
    <property type="component" value="Unassembled WGS sequence"/>
</dbReference>
<feature type="non-terminal residue" evidence="1">
    <location>
        <position position="1"/>
    </location>
</feature>
<protein>
    <submittedName>
        <fullName evidence="1">Uncharacterized protein</fullName>
    </submittedName>
</protein>
<evidence type="ECO:0000313" key="1">
    <source>
        <dbReference type="EMBL" id="MBV0934528.1"/>
    </source>
</evidence>
<evidence type="ECO:0000313" key="2">
    <source>
        <dbReference type="Proteomes" id="UP000755551"/>
    </source>
</evidence>
<keyword evidence="2" id="KW-1185">Reference proteome</keyword>
<reference evidence="1 2" key="1">
    <citation type="submission" date="2021-06" db="EMBL/GenBank/DDBJ databases">
        <title>Bacterium isolated from marine sediment.</title>
        <authorList>
            <person name="Zhu K.-L."/>
            <person name="Du Z.-J."/>
            <person name="Liang Q.-Y."/>
        </authorList>
    </citation>
    <scope>NUCLEOTIDE SEQUENCE [LARGE SCALE GENOMIC DNA]</scope>
    <source>
        <strain evidence="1 2">A346</strain>
    </source>
</reference>
<name>A0ABS6MDZ6_9GAMM</name>
<gene>
    <name evidence="1" type="ORF">KTN04_14410</name>
</gene>
<proteinExistence type="predicted"/>
<comment type="caution">
    <text evidence="1">The sequence shown here is derived from an EMBL/GenBank/DDBJ whole genome shotgun (WGS) entry which is preliminary data.</text>
</comment>
<dbReference type="RefSeq" id="WP_217335936.1">
    <property type="nucleotide sequence ID" value="NZ_JAHQZT010000027.1"/>
</dbReference>
<accession>A0ABS6MDZ6</accession>
<dbReference type="EMBL" id="JAHQZT010000027">
    <property type="protein sequence ID" value="MBV0934528.1"/>
    <property type="molecule type" value="Genomic_DNA"/>
</dbReference>